<dbReference type="InterPro" id="IPR003675">
    <property type="entry name" value="Rce1/LyrA-like_dom"/>
</dbReference>
<reference evidence="3" key="1">
    <citation type="journal article" date="2023" name="Plant J.">
        <title>Genome sequences and population genomics provide insights into the demographic history, inbreeding, and mutation load of two 'living fossil' tree species of Dipteronia.</title>
        <authorList>
            <person name="Feng Y."/>
            <person name="Comes H.P."/>
            <person name="Chen J."/>
            <person name="Zhu S."/>
            <person name="Lu R."/>
            <person name="Zhang X."/>
            <person name="Li P."/>
            <person name="Qiu J."/>
            <person name="Olsen K.M."/>
            <person name="Qiu Y."/>
        </authorList>
    </citation>
    <scope>NUCLEOTIDE SEQUENCE</scope>
    <source>
        <strain evidence="3">NBL</strain>
    </source>
</reference>
<keyword evidence="1" id="KW-0472">Membrane</keyword>
<feature type="transmembrane region" description="Helical" evidence="1">
    <location>
        <begin position="220"/>
        <end position="241"/>
    </location>
</feature>
<name>A0AAE0ED61_9ROSI</name>
<protein>
    <recommendedName>
        <fullName evidence="2">CAAX prenyl protease 2/Lysostaphin resistance protein A-like domain-containing protein</fullName>
    </recommendedName>
</protein>
<comment type="caution">
    <text evidence="3">The sequence shown here is derived from an EMBL/GenBank/DDBJ whole genome shotgun (WGS) entry which is preliminary data.</text>
</comment>
<dbReference type="AlphaFoldDB" id="A0AAE0ED61"/>
<feature type="transmembrane region" description="Helical" evidence="1">
    <location>
        <begin position="253"/>
        <end position="273"/>
    </location>
</feature>
<dbReference type="Proteomes" id="UP001281410">
    <property type="component" value="Unassembled WGS sequence"/>
</dbReference>
<proteinExistence type="predicted"/>
<evidence type="ECO:0000256" key="1">
    <source>
        <dbReference type="SAM" id="Phobius"/>
    </source>
</evidence>
<gene>
    <name evidence="3" type="ORF">Dsin_010562</name>
</gene>
<accession>A0AAE0ED61</accession>
<organism evidence="3 4">
    <name type="scientific">Dipteronia sinensis</name>
    <dbReference type="NCBI Taxonomy" id="43782"/>
    <lineage>
        <taxon>Eukaryota</taxon>
        <taxon>Viridiplantae</taxon>
        <taxon>Streptophyta</taxon>
        <taxon>Embryophyta</taxon>
        <taxon>Tracheophyta</taxon>
        <taxon>Spermatophyta</taxon>
        <taxon>Magnoliopsida</taxon>
        <taxon>eudicotyledons</taxon>
        <taxon>Gunneridae</taxon>
        <taxon>Pentapetalae</taxon>
        <taxon>rosids</taxon>
        <taxon>malvids</taxon>
        <taxon>Sapindales</taxon>
        <taxon>Sapindaceae</taxon>
        <taxon>Hippocastanoideae</taxon>
        <taxon>Acereae</taxon>
        <taxon>Dipteronia</taxon>
    </lineage>
</organism>
<dbReference type="GO" id="GO:0080120">
    <property type="term" value="P:CAAX-box protein maturation"/>
    <property type="evidence" value="ECO:0007669"/>
    <property type="project" value="UniProtKB-ARBA"/>
</dbReference>
<keyword evidence="1" id="KW-0812">Transmembrane</keyword>
<dbReference type="Pfam" id="PF02517">
    <property type="entry name" value="Rce1-like"/>
    <property type="match status" value="1"/>
</dbReference>
<keyword evidence="1" id="KW-1133">Transmembrane helix</keyword>
<feature type="transmembrane region" description="Helical" evidence="1">
    <location>
        <begin position="280"/>
        <end position="300"/>
    </location>
</feature>
<dbReference type="PANTHER" id="PTHR43592:SF7">
    <property type="entry name" value="CAAX AMINO TERMINAL PROTEASE FAMILY PROTEIN"/>
    <property type="match status" value="1"/>
</dbReference>
<evidence type="ECO:0000313" key="4">
    <source>
        <dbReference type="Proteomes" id="UP001281410"/>
    </source>
</evidence>
<dbReference type="GO" id="GO:0004175">
    <property type="term" value="F:endopeptidase activity"/>
    <property type="evidence" value="ECO:0007669"/>
    <property type="project" value="UniProtKB-ARBA"/>
</dbReference>
<evidence type="ECO:0000259" key="2">
    <source>
        <dbReference type="Pfam" id="PF02517"/>
    </source>
</evidence>
<keyword evidence="4" id="KW-1185">Reference proteome</keyword>
<dbReference type="PANTHER" id="PTHR43592">
    <property type="entry name" value="CAAX AMINO TERMINAL PROTEASE"/>
    <property type="match status" value="1"/>
</dbReference>
<sequence>MGSLTMNHASTTHQLCPISTFMSGNFFSLYNGGVDKSQNNTLRIGIKAFASRKSVKKLKRDRKLGLVEESNVADKSGAEGDSVIDGNSVSSVDDLASKELTNIPQRSSVLQACSVTCGFIAALGVIIRQVSHVASVEGWPIIDCSTEVSFGFEIWHLELITGLVILISSCRYLLLKIWPDFAESSEAANQQVLTSLEPLDYLVVAFLPGFSEELLFRGALLPLFGIDWKSVLGVASIFGALHLGSGRKYSFAVWYSFFMIYREFFLSSTNVLVTLNRHIFIYILRLALSAFPSCPLFFSYTTTQLCYYLLLIELCQL</sequence>
<dbReference type="EMBL" id="JANJYJ010000003">
    <property type="protein sequence ID" value="KAK3223537.1"/>
    <property type="molecule type" value="Genomic_DNA"/>
</dbReference>
<feature type="domain" description="CAAX prenyl protease 2/Lysostaphin resistance protein A-like" evidence="2">
    <location>
        <begin position="198"/>
        <end position="280"/>
    </location>
</feature>
<evidence type="ECO:0000313" key="3">
    <source>
        <dbReference type="EMBL" id="KAK3223537.1"/>
    </source>
</evidence>